<evidence type="ECO:0000313" key="1">
    <source>
        <dbReference type="EMBL" id="VAW82807.1"/>
    </source>
</evidence>
<dbReference type="EMBL" id="UOFL01000254">
    <property type="protein sequence ID" value="VAW82807.1"/>
    <property type="molecule type" value="Genomic_DNA"/>
</dbReference>
<gene>
    <name evidence="1" type="ORF">MNBD_GAMMA12-603</name>
</gene>
<name>A0A3B0Z5K8_9ZZZZ</name>
<protein>
    <submittedName>
        <fullName evidence="1">Uncharacterized protein</fullName>
    </submittedName>
</protein>
<proteinExistence type="predicted"/>
<feature type="non-terminal residue" evidence="1">
    <location>
        <position position="1"/>
    </location>
</feature>
<sequence>CPEYDGLWIRALFSVADLDMSFSIRDANALFNKVNPSYRDYQTNARRVAGAVHRADSDVAYLVALYRFCLLPP</sequence>
<reference evidence="1" key="1">
    <citation type="submission" date="2018-06" db="EMBL/GenBank/DDBJ databases">
        <authorList>
            <person name="Zhirakovskaya E."/>
        </authorList>
    </citation>
    <scope>NUCLEOTIDE SEQUENCE</scope>
</reference>
<dbReference type="AlphaFoldDB" id="A0A3B0Z5K8"/>
<accession>A0A3B0Z5K8</accession>
<organism evidence="1">
    <name type="scientific">hydrothermal vent metagenome</name>
    <dbReference type="NCBI Taxonomy" id="652676"/>
    <lineage>
        <taxon>unclassified sequences</taxon>
        <taxon>metagenomes</taxon>
        <taxon>ecological metagenomes</taxon>
    </lineage>
</organism>